<evidence type="ECO:0000256" key="1">
    <source>
        <dbReference type="SAM" id="Phobius"/>
    </source>
</evidence>
<keyword evidence="1" id="KW-0472">Membrane</keyword>
<evidence type="ECO:0008006" key="4">
    <source>
        <dbReference type="Google" id="ProtNLM"/>
    </source>
</evidence>
<evidence type="ECO:0000313" key="2">
    <source>
        <dbReference type="EMBL" id="MPW25796.1"/>
    </source>
</evidence>
<feature type="transmembrane region" description="Helical" evidence="1">
    <location>
        <begin position="29"/>
        <end position="51"/>
    </location>
</feature>
<reference evidence="2 3" key="1">
    <citation type="submission" date="2019-10" db="EMBL/GenBank/DDBJ databases">
        <title>Alkalibaculum tamaniensis sp.nov., a new alkaliphilic acetogen, isolated on methoxylated aromatics from a mud volcano.</title>
        <authorList>
            <person name="Khomyakova M.A."/>
            <person name="Merkel A.Y."/>
            <person name="Bonch-Osmolovskaya E.A."/>
            <person name="Slobodkin A.I."/>
        </authorList>
    </citation>
    <scope>NUCLEOTIDE SEQUENCE [LARGE SCALE GENOMIC DNA]</scope>
    <source>
        <strain evidence="2 3">M08DMB</strain>
    </source>
</reference>
<keyword evidence="1" id="KW-0812">Transmembrane</keyword>
<dbReference type="EMBL" id="WHNX01000011">
    <property type="protein sequence ID" value="MPW25796.1"/>
    <property type="molecule type" value="Genomic_DNA"/>
</dbReference>
<dbReference type="RefSeq" id="WP_152803620.1">
    <property type="nucleotide sequence ID" value="NZ_WHNX01000011.1"/>
</dbReference>
<protein>
    <recommendedName>
        <fullName evidence="4">YcxB-like protein domain-containing protein</fullName>
    </recommendedName>
</protein>
<feature type="transmembrane region" description="Helical" evidence="1">
    <location>
        <begin position="57"/>
        <end position="77"/>
    </location>
</feature>
<gene>
    <name evidence="2" type="ORF">GC105_08335</name>
</gene>
<dbReference type="Proteomes" id="UP000440004">
    <property type="component" value="Unassembled WGS sequence"/>
</dbReference>
<organism evidence="2 3">
    <name type="scientific">Alkalibaculum sporogenes</name>
    <dbReference type="NCBI Taxonomy" id="2655001"/>
    <lineage>
        <taxon>Bacteria</taxon>
        <taxon>Bacillati</taxon>
        <taxon>Bacillota</taxon>
        <taxon>Clostridia</taxon>
        <taxon>Eubacteriales</taxon>
        <taxon>Eubacteriaceae</taxon>
        <taxon>Alkalibaculum</taxon>
    </lineage>
</organism>
<keyword evidence="3" id="KW-1185">Reference proteome</keyword>
<evidence type="ECO:0000313" key="3">
    <source>
        <dbReference type="Proteomes" id="UP000440004"/>
    </source>
</evidence>
<comment type="caution">
    <text evidence="2">The sequence shown here is derived from an EMBL/GenBank/DDBJ whole genome shotgun (WGS) entry which is preliminary data.</text>
</comment>
<proteinExistence type="predicted"/>
<sequence length="179" mass="21437">MTIELQYEVTRKEFIDFYLSHYKKTPLYVGWYITIDLIAIFYFLIFVVTTYNNYTRIGLFVLFLIFTSTPFVVSRIYKNNILKLYSLKIFDNCFLHTSLKINEDGIELITNLCKVFFKWNTLTNLYFINNNIYITTYMREFIFIGSNSIKEDIRKNFLDMVIKNTDLKISSKVPDIIFS</sequence>
<dbReference type="AlphaFoldDB" id="A0A6A7K8R7"/>
<keyword evidence="1" id="KW-1133">Transmembrane helix</keyword>
<name>A0A6A7K8R7_9FIRM</name>
<accession>A0A6A7K8R7</accession>